<dbReference type="Pfam" id="PF00702">
    <property type="entry name" value="Hydrolase"/>
    <property type="match status" value="1"/>
</dbReference>
<name>A0A1Y2AUK6_9TREE</name>
<dbReference type="Gene3D" id="1.10.150.240">
    <property type="entry name" value="Putative phosphatase, domain 2"/>
    <property type="match status" value="1"/>
</dbReference>
<dbReference type="FunFam" id="3.40.50.1000:FF:000145">
    <property type="entry name" value="HAD family hydrolase"/>
    <property type="match status" value="1"/>
</dbReference>
<organism evidence="1 2">
    <name type="scientific">Naematelia encephala</name>
    <dbReference type="NCBI Taxonomy" id="71784"/>
    <lineage>
        <taxon>Eukaryota</taxon>
        <taxon>Fungi</taxon>
        <taxon>Dikarya</taxon>
        <taxon>Basidiomycota</taxon>
        <taxon>Agaricomycotina</taxon>
        <taxon>Tremellomycetes</taxon>
        <taxon>Tremellales</taxon>
        <taxon>Naemateliaceae</taxon>
        <taxon>Naematelia</taxon>
    </lineage>
</organism>
<reference evidence="1 2" key="1">
    <citation type="submission" date="2016-07" db="EMBL/GenBank/DDBJ databases">
        <title>Pervasive Adenine N6-methylation of Active Genes in Fungi.</title>
        <authorList>
            <consortium name="DOE Joint Genome Institute"/>
            <person name="Mondo S.J."/>
            <person name="Dannebaum R.O."/>
            <person name="Kuo R.C."/>
            <person name="Labutti K."/>
            <person name="Haridas S."/>
            <person name="Kuo A."/>
            <person name="Salamov A."/>
            <person name="Ahrendt S.R."/>
            <person name="Lipzen A."/>
            <person name="Sullivan W."/>
            <person name="Andreopoulos W.B."/>
            <person name="Clum A."/>
            <person name="Lindquist E."/>
            <person name="Daum C."/>
            <person name="Ramamoorthy G.K."/>
            <person name="Gryganskyi A."/>
            <person name="Culley D."/>
            <person name="Magnuson J.K."/>
            <person name="James T.Y."/>
            <person name="O'Malley M.A."/>
            <person name="Stajich J.E."/>
            <person name="Spatafora J.W."/>
            <person name="Visel A."/>
            <person name="Grigoriev I.V."/>
        </authorList>
    </citation>
    <scope>NUCLEOTIDE SEQUENCE [LARGE SCALE GENOMIC DNA]</scope>
    <source>
        <strain evidence="1 2">68-887.2</strain>
    </source>
</reference>
<dbReference type="STRING" id="71784.A0A1Y2AUK6"/>
<dbReference type="InterPro" id="IPR006439">
    <property type="entry name" value="HAD-SF_hydro_IA"/>
</dbReference>
<dbReference type="InterPro" id="IPR036412">
    <property type="entry name" value="HAD-like_sf"/>
</dbReference>
<dbReference type="AlphaFoldDB" id="A0A1Y2AUK6"/>
<comment type="caution">
    <text evidence="1">The sequence shown here is derived from an EMBL/GenBank/DDBJ whole genome shotgun (WGS) entry which is preliminary data.</text>
</comment>
<dbReference type="PANTHER" id="PTHR43481">
    <property type="entry name" value="FRUCTOSE-1-PHOSPHATE PHOSPHATASE"/>
    <property type="match status" value="1"/>
</dbReference>
<dbReference type="NCBIfam" id="TIGR01509">
    <property type="entry name" value="HAD-SF-IA-v3"/>
    <property type="match status" value="1"/>
</dbReference>
<dbReference type="EMBL" id="MCFC01000049">
    <property type="protein sequence ID" value="ORY26278.1"/>
    <property type="molecule type" value="Genomic_DNA"/>
</dbReference>
<gene>
    <name evidence="1" type="ORF">BCR39DRAFT_541816</name>
</gene>
<dbReference type="SFLD" id="SFLDG01129">
    <property type="entry name" value="C1.5:_HAD__Beta-PGM__Phosphata"/>
    <property type="match status" value="1"/>
</dbReference>
<dbReference type="FunFam" id="3.40.50.1000:FF:000162">
    <property type="entry name" value="HAD-like protein"/>
    <property type="match status" value="1"/>
</dbReference>
<dbReference type="InterPro" id="IPR023214">
    <property type="entry name" value="HAD_sf"/>
</dbReference>
<dbReference type="Proteomes" id="UP000193986">
    <property type="component" value="Unassembled WGS sequence"/>
</dbReference>
<dbReference type="SUPFAM" id="SSF56784">
    <property type="entry name" value="HAD-like"/>
    <property type="match status" value="1"/>
</dbReference>
<keyword evidence="2" id="KW-1185">Reference proteome</keyword>
<protein>
    <submittedName>
        <fullName evidence="1">HAD-like domain-containing protein</fullName>
    </submittedName>
</protein>
<dbReference type="GO" id="GO:0050308">
    <property type="term" value="F:sugar-phosphatase activity"/>
    <property type="evidence" value="ECO:0007669"/>
    <property type="project" value="TreeGrafter"/>
</dbReference>
<dbReference type="InterPro" id="IPR051806">
    <property type="entry name" value="HAD-like_SPP"/>
</dbReference>
<evidence type="ECO:0000313" key="1">
    <source>
        <dbReference type="EMBL" id="ORY26278.1"/>
    </source>
</evidence>
<proteinExistence type="predicted"/>
<dbReference type="InterPro" id="IPR023198">
    <property type="entry name" value="PGP-like_dom2"/>
</dbReference>
<dbReference type="OrthoDB" id="40579at2759"/>
<dbReference type="InParanoid" id="A0A1Y2AUK6"/>
<dbReference type="Gene3D" id="3.40.50.1000">
    <property type="entry name" value="HAD superfamily/HAD-like"/>
    <property type="match status" value="1"/>
</dbReference>
<evidence type="ECO:0000313" key="2">
    <source>
        <dbReference type="Proteomes" id="UP000193986"/>
    </source>
</evidence>
<accession>A0A1Y2AUK6</accession>
<dbReference type="SFLD" id="SFLDS00003">
    <property type="entry name" value="Haloacid_Dehalogenase"/>
    <property type="match status" value="1"/>
</dbReference>
<dbReference type="PANTHER" id="PTHR43481:SF2">
    <property type="entry name" value="PHOSPHATASE"/>
    <property type="match status" value="1"/>
</dbReference>
<sequence>MTVTVTATVSKPASYTNKATFVADGVLFDMDGTLTDSIAAVEAAWTAKADELGLEPEVVIAATHGRRASDNLMELVPGLRKEHVEREVEKFEKTILDFADTPPQSRKGSFSSSRKSSFAAGTRALSGSTLGSLSPMTPIGGTPDQRSSGAYRPDIALAFTSFKLGNSEVDVVTADDTPFEDEDEEEEKLLDMSVRILPGVRELIDSLPEGKYAVATSGAKTYCHGCLTRTGITIPKVCVTADDKRLLRGKPHPDPFLLAAKDLGIDPTRAVIFEDSPSGIKAAVAAGSTVIAVCTSHKREQIDKLGAHYVVDTMDQVKVEHLPSGELAFTVEH</sequence>